<organism evidence="1 2">
    <name type="scientific">Capnocytophaga canimorsus (strain 5)</name>
    <dbReference type="NCBI Taxonomy" id="860228"/>
    <lineage>
        <taxon>Bacteria</taxon>
        <taxon>Pseudomonadati</taxon>
        <taxon>Bacteroidota</taxon>
        <taxon>Flavobacteriia</taxon>
        <taxon>Flavobacteriales</taxon>
        <taxon>Flavobacteriaceae</taxon>
        <taxon>Capnocytophaga</taxon>
    </lineage>
</organism>
<protein>
    <submittedName>
        <fullName evidence="1">Uncharacterized protein</fullName>
    </submittedName>
</protein>
<keyword evidence="2" id="KW-1185">Reference proteome</keyword>
<proteinExistence type="predicted"/>
<dbReference type="EMBL" id="CP002113">
    <property type="protein sequence ID" value="AEK23915.1"/>
    <property type="molecule type" value="Genomic_DNA"/>
</dbReference>
<gene>
    <name evidence="1" type="ordered locus">Ccan_17990</name>
</gene>
<evidence type="ECO:0000313" key="1">
    <source>
        <dbReference type="EMBL" id="AEK23915.1"/>
    </source>
</evidence>
<evidence type="ECO:0000313" key="2">
    <source>
        <dbReference type="Proteomes" id="UP000008895"/>
    </source>
</evidence>
<dbReference type="AlphaFoldDB" id="F9YSS0"/>
<dbReference type="HOGENOM" id="CLU_3023537_0_0_10"/>
<name>F9YSS0_CAPCC</name>
<reference evidence="1 2" key="1">
    <citation type="journal article" date="2011" name="J. Bacteriol.">
        <title>Complete genome sequence of the dog commensal and human pathogen Capnocytophaga canimorsus strain 5.</title>
        <authorList>
            <person name="Manfredi P."/>
            <person name="Pagni M."/>
            <person name="Cornelis G.R."/>
        </authorList>
    </citation>
    <scope>NUCLEOTIDE SEQUENCE [LARGE SCALE GENOMIC DNA]</scope>
    <source>
        <strain evidence="2">5</strain>
    </source>
</reference>
<dbReference type="Proteomes" id="UP000008895">
    <property type="component" value="Chromosome"/>
</dbReference>
<sequence>MTLENNLLANVNFTMLWFKIQMSLNVNSNTKYSKMISAHYDAKINNHFLNLIFFS</sequence>
<dbReference type="KEGG" id="ccm:Ccan_17990"/>
<accession>F9YSS0</accession>
<dbReference type="STRING" id="860228.Ccan_17990"/>